<dbReference type="SMART" id="SM00563">
    <property type="entry name" value="PlsC"/>
    <property type="match status" value="1"/>
</dbReference>
<keyword evidence="4" id="KW-1185">Reference proteome</keyword>
<dbReference type="InterPro" id="IPR002123">
    <property type="entry name" value="Plipid/glycerol_acylTrfase"/>
</dbReference>
<dbReference type="EMBL" id="QNRF01000002">
    <property type="protein sequence ID" value="RBO84894.1"/>
    <property type="molecule type" value="Genomic_DNA"/>
</dbReference>
<feature type="transmembrane region" description="Helical" evidence="1">
    <location>
        <begin position="130"/>
        <end position="149"/>
    </location>
</feature>
<dbReference type="NCBIfam" id="NF010621">
    <property type="entry name" value="PRK14014.1"/>
    <property type="match status" value="1"/>
</dbReference>
<gene>
    <name evidence="3" type="ORF">DFP76_102295</name>
</gene>
<dbReference type="PANTHER" id="PTHR10983:SF16">
    <property type="entry name" value="LYSOCARDIOLIPIN ACYLTRANSFERASE 1"/>
    <property type="match status" value="1"/>
</dbReference>
<dbReference type="AlphaFoldDB" id="A0A366D5Y9"/>
<keyword evidence="3" id="KW-0012">Acyltransferase</keyword>
<keyword evidence="3" id="KW-0808">Transferase</keyword>
<keyword evidence="1" id="KW-0812">Transmembrane</keyword>
<dbReference type="Proteomes" id="UP000252086">
    <property type="component" value="Unassembled WGS sequence"/>
</dbReference>
<dbReference type="GO" id="GO:0016746">
    <property type="term" value="F:acyltransferase activity"/>
    <property type="evidence" value="ECO:0007669"/>
    <property type="project" value="UniProtKB-KW"/>
</dbReference>
<evidence type="ECO:0000256" key="1">
    <source>
        <dbReference type="SAM" id="Phobius"/>
    </source>
</evidence>
<name>A0A366D5Y9_9GAMM</name>
<evidence type="ECO:0000313" key="3">
    <source>
        <dbReference type="EMBL" id="RBO84894.1"/>
    </source>
</evidence>
<accession>A0A366D5Y9</accession>
<keyword evidence="1" id="KW-0472">Membrane</keyword>
<proteinExistence type="predicted"/>
<comment type="caution">
    <text evidence="3">The sequence shown here is derived from an EMBL/GenBank/DDBJ whole genome shotgun (WGS) entry which is preliminary data.</text>
</comment>
<dbReference type="Pfam" id="PF01553">
    <property type="entry name" value="Acyltransferase"/>
    <property type="match status" value="1"/>
</dbReference>
<organism evidence="3 4">
    <name type="scientific">Marinomonas aquiplantarum</name>
    <dbReference type="NCBI Taxonomy" id="491951"/>
    <lineage>
        <taxon>Bacteria</taxon>
        <taxon>Pseudomonadati</taxon>
        <taxon>Pseudomonadota</taxon>
        <taxon>Gammaproteobacteria</taxon>
        <taxon>Oceanospirillales</taxon>
        <taxon>Oceanospirillaceae</taxon>
        <taxon>Marinomonas</taxon>
    </lineage>
</organism>
<dbReference type="SUPFAM" id="SSF69593">
    <property type="entry name" value="Glycerol-3-phosphate (1)-acyltransferase"/>
    <property type="match status" value="1"/>
</dbReference>
<dbReference type="CDD" id="cd07990">
    <property type="entry name" value="LPLAT_LCLAT1-like"/>
    <property type="match status" value="1"/>
</dbReference>
<evidence type="ECO:0000259" key="2">
    <source>
        <dbReference type="SMART" id="SM00563"/>
    </source>
</evidence>
<sequence length="322" mass="37530">MMIKDNIKDLRKQPMLEPVVGLISFLFMCVNVCFWSVLAHFVAPLLLGNEKHKVLAEDYFDRLFNGWVSGNEWWLKNILGVQWDLDDNMVSDFNSWSLMISNHRSWVDVYIILAQIQGKRPLPRVFMKQALFWMPFVGTATYIMGFPYMKRYSKETLAKKPHLAGKDLETTRRSCERLLNRPNSILTFVEGTRFTQQKHQTQGSDYTHLLKPKAGGVGFILQTMPNRITRITDINVLYDQANISGWDVLCGRLSKAKVMTREVALPERFLTPEFRPADNDREVFFEWFNLYWHDKDVRMGYQLEALVTKDVNTDKSISEGNT</sequence>
<evidence type="ECO:0000313" key="4">
    <source>
        <dbReference type="Proteomes" id="UP000252086"/>
    </source>
</evidence>
<reference evidence="3 4" key="1">
    <citation type="submission" date="2018-06" db="EMBL/GenBank/DDBJ databases">
        <title>Genomic Encyclopedia of Type Strains, Phase III (KMG-III): the genomes of soil and plant-associated and newly described type strains.</title>
        <authorList>
            <person name="Whitman W."/>
        </authorList>
    </citation>
    <scope>NUCLEOTIDE SEQUENCE [LARGE SCALE GENOMIC DNA]</scope>
    <source>
        <strain evidence="3 4">CECT 7732</strain>
    </source>
</reference>
<feature type="domain" description="Phospholipid/glycerol acyltransferase" evidence="2">
    <location>
        <begin position="97"/>
        <end position="239"/>
    </location>
</feature>
<protein>
    <submittedName>
        <fullName evidence="3">Acyltransferase-like protein</fullName>
    </submittedName>
</protein>
<keyword evidence="1" id="KW-1133">Transmembrane helix</keyword>
<dbReference type="PANTHER" id="PTHR10983">
    <property type="entry name" value="1-ACYLGLYCEROL-3-PHOSPHATE ACYLTRANSFERASE-RELATED"/>
    <property type="match status" value="1"/>
</dbReference>
<feature type="transmembrane region" description="Helical" evidence="1">
    <location>
        <begin position="20"/>
        <end position="43"/>
    </location>
</feature>